<proteinExistence type="inferred from homology"/>
<dbReference type="SUPFAM" id="SSF46785">
    <property type="entry name" value="Winged helix' DNA-binding domain"/>
    <property type="match status" value="1"/>
</dbReference>
<feature type="domain" description="BPL/LPL catalytic" evidence="3">
    <location>
        <begin position="69"/>
        <end position="263"/>
    </location>
</feature>
<dbReference type="SUPFAM" id="SSF55681">
    <property type="entry name" value="Class II aaRS and biotin synthetases"/>
    <property type="match status" value="1"/>
</dbReference>
<dbReference type="InterPro" id="IPR008988">
    <property type="entry name" value="Transcriptional_repressor_C"/>
</dbReference>
<keyword evidence="2" id="KW-0547">Nucleotide-binding</keyword>
<feature type="binding site" evidence="2">
    <location>
        <begin position="124"/>
        <end position="126"/>
    </location>
    <ligand>
        <name>biotin</name>
        <dbReference type="ChEBI" id="CHEBI:57586"/>
    </ligand>
</feature>
<feature type="binding site" evidence="2">
    <location>
        <position position="191"/>
    </location>
    <ligand>
        <name>biotin</name>
        <dbReference type="ChEBI" id="CHEBI:57586"/>
    </ligand>
</feature>
<dbReference type="PROSITE" id="PS51733">
    <property type="entry name" value="BPL_LPL_CATALYTIC"/>
    <property type="match status" value="1"/>
</dbReference>
<dbReference type="NCBIfam" id="NF008847">
    <property type="entry name" value="PRK11886.1-2"/>
    <property type="match status" value="1"/>
</dbReference>
<dbReference type="Gene3D" id="2.30.30.100">
    <property type="match status" value="1"/>
</dbReference>
<evidence type="ECO:0000256" key="2">
    <source>
        <dbReference type="HAMAP-Rule" id="MF_00978"/>
    </source>
</evidence>
<feature type="binding site" evidence="2">
    <location>
        <position position="120"/>
    </location>
    <ligand>
        <name>biotin</name>
        <dbReference type="ChEBI" id="CHEBI:57586"/>
    </ligand>
</feature>
<keyword evidence="2" id="KW-0805">Transcription regulation</keyword>
<comment type="similarity">
    <text evidence="2">Belongs to the biotin--protein ligase family.</text>
</comment>
<keyword evidence="2" id="KW-0092">Biotin</keyword>
<feature type="DNA-binding region" description="H-T-H motif" evidence="2">
    <location>
        <begin position="25"/>
        <end position="44"/>
    </location>
</feature>
<dbReference type="GO" id="GO:0004077">
    <property type="term" value="F:biotin--[biotin carboxyl-carrier protein] ligase activity"/>
    <property type="evidence" value="ECO:0007669"/>
    <property type="project" value="UniProtKB-EC"/>
</dbReference>
<dbReference type="CDD" id="cd16442">
    <property type="entry name" value="BPL"/>
    <property type="match status" value="1"/>
</dbReference>
<dbReference type="SUPFAM" id="SSF50037">
    <property type="entry name" value="C-terminal domain of transcriptional repressors"/>
    <property type="match status" value="1"/>
</dbReference>
<keyword evidence="2" id="KW-0804">Transcription</keyword>
<dbReference type="InterPro" id="IPR013196">
    <property type="entry name" value="HTH_11"/>
</dbReference>
<dbReference type="Pfam" id="PF08279">
    <property type="entry name" value="HTH_11"/>
    <property type="match status" value="1"/>
</dbReference>
<keyword evidence="5" id="KW-1185">Reference proteome</keyword>
<dbReference type="EC" id="6.3.4.15" evidence="2"/>
<dbReference type="EMBL" id="JAUGZK010000021">
    <property type="protein sequence ID" value="MEE2026018.1"/>
    <property type="molecule type" value="Genomic_DNA"/>
</dbReference>
<keyword evidence="1 2" id="KW-0436">Ligase</keyword>
<dbReference type="Proteomes" id="UP001339167">
    <property type="component" value="Unassembled WGS sequence"/>
</dbReference>
<dbReference type="PANTHER" id="PTHR12835">
    <property type="entry name" value="BIOTIN PROTEIN LIGASE"/>
    <property type="match status" value="1"/>
</dbReference>
<name>A0ABU7JM26_9GAMM</name>
<keyword evidence="2" id="KW-0678">Repressor</keyword>
<keyword evidence="2" id="KW-0238">DNA-binding</keyword>
<comment type="caution">
    <text evidence="4">The sequence shown here is derived from an EMBL/GenBank/DDBJ whole genome shotgun (WGS) entry which is preliminary data.</text>
</comment>
<dbReference type="InterPro" id="IPR004143">
    <property type="entry name" value="BPL_LPL_catalytic"/>
</dbReference>
<dbReference type="RefSeq" id="WP_330089326.1">
    <property type="nucleotide sequence ID" value="NZ_JAUGZK010000021.1"/>
</dbReference>
<dbReference type="InterPro" id="IPR045864">
    <property type="entry name" value="aa-tRNA-synth_II/BPL/LPL"/>
</dbReference>
<reference evidence="4 5" key="1">
    <citation type="submission" date="2023-06" db="EMBL/GenBank/DDBJ databases">
        <title>Alkalimonas sp., MEB004 an alkaliphilic bacterium isolated from Lonar Lake, India.</title>
        <authorList>
            <person name="Joshi A."/>
            <person name="Thite S."/>
        </authorList>
    </citation>
    <scope>NUCLEOTIDE SEQUENCE [LARGE SCALE GENOMIC DNA]</scope>
    <source>
        <strain evidence="4 5">MEB004</strain>
    </source>
</reference>
<evidence type="ECO:0000313" key="5">
    <source>
        <dbReference type="Proteomes" id="UP001339167"/>
    </source>
</evidence>
<gene>
    <name evidence="2 4" type="primary">birA</name>
    <name evidence="4" type="ORF">QWF21_17410</name>
</gene>
<dbReference type="InterPro" id="IPR004408">
    <property type="entry name" value="Biotin_CoA_COase_ligase"/>
</dbReference>
<keyword evidence="2" id="KW-0067">ATP-binding</keyword>
<dbReference type="NCBIfam" id="TIGR00121">
    <property type="entry name" value="birA_ligase"/>
    <property type="match status" value="1"/>
</dbReference>
<dbReference type="Pfam" id="PF03099">
    <property type="entry name" value="BPL_LplA_LipB"/>
    <property type="match status" value="1"/>
</dbReference>
<feature type="binding site" evidence="2">
    <location>
        <begin position="94"/>
        <end position="96"/>
    </location>
    <ligand>
        <name>biotin</name>
        <dbReference type="ChEBI" id="CHEBI:57586"/>
    </ligand>
</feature>
<dbReference type="InterPro" id="IPR030855">
    <property type="entry name" value="Bifunct_BirA"/>
</dbReference>
<evidence type="ECO:0000313" key="4">
    <source>
        <dbReference type="EMBL" id="MEE2026018.1"/>
    </source>
</evidence>
<evidence type="ECO:0000259" key="3">
    <source>
        <dbReference type="PROSITE" id="PS51733"/>
    </source>
</evidence>
<protein>
    <recommendedName>
        <fullName evidence="2">Bifunctional ligase/repressor BirA</fullName>
    </recommendedName>
    <alternativeName>
        <fullName evidence="2">Biotin operon repressor</fullName>
    </alternativeName>
    <alternativeName>
        <fullName evidence="2">Biotin--[acetyl-CoA-carboxylase] ligase</fullName>
        <ecNumber evidence="2">6.3.4.15</ecNumber>
    </alternativeName>
    <alternativeName>
        <fullName evidence="2">Biotin--protein ligase</fullName>
    </alternativeName>
    <alternativeName>
        <fullName evidence="2">Biotin-[acetyl-CoA carboxylase] synthetase</fullName>
    </alternativeName>
</protein>
<dbReference type="InterPro" id="IPR036388">
    <property type="entry name" value="WH-like_DNA-bd_sf"/>
</dbReference>
<comment type="function">
    <text evidence="2">Acts both as a biotin--[acetyl-CoA-carboxylase] ligase and a biotin-operon repressor. In the presence of ATP, BirA activates biotin to form the BirA-biotinyl-5'-adenylate (BirA-bio-5'-AMP or holoBirA) complex. HoloBirA can either transfer the biotinyl moiety to the biotin carboxyl carrier protein (BCCP) subunit of acetyl-CoA carboxylase, or bind to the biotin operator site and inhibit transcription of the operon.</text>
</comment>
<dbReference type="HAMAP" id="MF_00978">
    <property type="entry name" value="Bifunct_BirA"/>
    <property type="match status" value="1"/>
</dbReference>
<evidence type="ECO:0000256" key="1">
    <source>
        <dbReference type="ARBA" id="ARBA00022598"/>
    </source>
</evidence>
<dbReference type="PANTHER" id="PTHR12835:SF5">
    <property type="entry name" value="BIOTIN--PROTEIN LIGASE"/>
    <property type="match status" value="1"/>
</dbReference>
<dbReference type="Gene3D" id="1.10.10.10">
    <property type="entry name" value="Winged helix-like DNA-binding domain superfamily/Winged helix DNA-binding domain"/>
    <property type="match status" value="1"/>
</dbReference>
<accession>A0ABU7JM26</accession>
<sequence>MTEHSSWQIQRRLLQYLNDGQFYSGSWLGKELQLSRTAIANHMQQLQRLGLDIFSVKGKGYRLATPLQLLDREAIQQWQSDDSAPIEVLSITDSTNLQLMQRLQQGEVLPKGLVLVAEAQTAGRGRHGRLWYSPFAASLSFSMAWQLEQGIQAAMGLSLVVGVAVAEMLEADYQLSPQLKWPNDIYLAGKKLAGILIELSGQSDGRCQLVIGIGINVQLPAGQAARQIDQPWADLTSVLGTLDRNQLVARLQSRCAGQLRRFELLGFAPFQAEFNRRHLFANQAVQLMQGQQLVRGICHGVDAQGNLVIENQGKKQLFHGGELSLRAEN</sequence>
<comment type="catalytic activity">
    <reaction evidence="2">
        <text>biotin + L-lysyl-[protein] + ATP = N(6)-biotinyl-L-lysyl-[protein] + AMP + diphosphate + H(+)</text>
        <dbReference type="Rhea" id="RHEA:11756"/>
        <dbReference type="Rhea" id="RHEA-COMP:9752"/>
        <dbReference type="Rhea" id="RHEA-COMP:10505"/>
        <dbReference type="ChEBI" id="CHEBI:15378"/>
        <dbReference type="ChEBI" id="CHEBI:29969"/>
        <dbReference type="ChEBI" id="CHEBI:30616"/>
        <dbReference type="ChEBI" id="CHEBI:33019"/>
        <dbReference type="ChEBI" id="CHEBI:57586"/>
        <dbReference type="ChEBI" id="CHEBI:83144"/>
        <dbReference type="ChEBI" id="CHEBI:456215"/>
        <dbReference type="EC" id="6.3.4.15"/>
    </reaction>
</comment>
<organism evidence="4 5">
    <name type="scientific">Alkalimonas mucilaginosa</name>
    <dbReference type="NCBI Taxonomy" id="3057676"/>
    <lineage>
        <taxon>Bacteria</taxon>
        <taxon>Pseudomonadati</taxon>
        <taxon>Pseudomonadota</taxon>
        <taxon>Gammaproteobacteria</taxon>
        <taxon>Alkalimonas</taxon>
    </lineage>
</organism>
<dbReference type="InterPro" id="IPR036390">
    <property type="entry name" value="WH_DNA-bd_sf"/>
</dbReference>
<dbReference type="Gene3D" id="3.30.930.10">
    <property type="entry name" value="Bira Bifunctional Protein, Domain 2"/>
    <property type="match status" value="1"/>
</dbReference>